<evidence type="ECO:0000313" key="1">
    <source>
        <dbReference type="EMBL" id="GGT60659.1"/>
    </source>
</evidence>
<organism evidence="1 2">
    <name type="scientific">Streptomyces purpureus</name>
    <dbReference type="NCBI Taxonomy" id="1951"/>
    <lineage>
        <taxon>Bacteria</taxon>
        <taxon>Bacillati</taxon>
        <taxon>Actinomycetota</taxon>
        <taxon>Actinomycetes</taxon>
        <taxon>Kitasatosporales</taxon>
        <taxon>Streptomycetaceae</taxon>
        <taxon>Streptomyces</taxon>
    </lineage>
</organism>
<name>A0A918HI87_9ACTN</name>
<comment type="caution">
    <text evidence="1">The sequence shown here is derived from an EMBL/GenBank/DDBJ whole genome shotgun (WGS) entry which is preliminary data.</text>
</comment>
<dbReference type="AlphaFoldDB" id="A0A918HI87"/>
<sequence>MIADLDSDGILTMMMHNNPNRGSPLRGKAMFDEVMGHFGDRVQGVQRIWVYGDNLGGFNEAVRGGASLVSAAKGTWTGRQAARYGFTRARIDEAVPRLDGGLPASPCHIPKMRELMDEEIERLARLAVEYHGIGCSITEIADLLIDKHPNLRLAPFRLAQVLRSAFGLSVHDLQYVTAWVQGEISLETLEERLQVTR</sequence>
<reference evidence="1" key="2">
    <citation type="submission" date="2020-09" db="EMBL/GenBank/DDBJ databases">
        <authorList>
            <person name="Sun Q."/>
            <person name="Ohkuma M."/>
        </authorList>
    </citation>
    <scope>NUCLEOTIDE SEQUENCE</scope>
    <source>
        <strain evidence="1">JCM 3172</strain>
    </source>
</reference>
<evidence type="ECO:0000313" key="2">
    <source>
        <dbReference type="Proteomes" id="UP000619486"/>
    </source>
</evidence>
<dbReference type="EMBL" id="BMQQ01000037">
    <property type="protein sequence ID" value="GGT60659.1"/>
    <property type="molecule type" value="Genomic_DNA"/>
</dbReference>
<proteinExistence type="predicted"/>
<keyword evidence="2" id="KW-1185">Reference proteome</keyword>
<dbReference type="RefSeq" id="WP_189204988.1">
    <property type="nucleotide sequence ID" value="NZ_BMQQ01000037.1"/>
</dbReference>
<gene>
    <name evidence="1" type="ORF">GCM10014713_62560</name>
</gene>
<protein>
    <submittedName>
        <fullName evidence="1">Uncharacterized protein</fullName>
    </submittedName>
</protein>
<reference evidence="1" key="1">
    <citation type="journal article" date="2014" name="Int. J. Syst. Evol. Microbiol.">
        <title>Complete genome sequence of Corynebacterium casei LMG S-19264T (=DSM 44701T), isolated from a smear-ripened cheese.</title>
        <authorList>
            <consortium name="US DOE Joint Genome Institute (JGI-PGF)"/>
            <person name="Walter F."/>
            <person name="Albersmeier A."/>
            <person name="Kalinowski J."/>
            <person name="Ruckert C."/>
        </authorList>
    </citation>
    <scope>NUCLEOTIDE SEQUENCE</scope>
    <source>
        <strain evidence="1">JCM 3172</strain>
    </source>
</reference>
<accession>A0A918HI87</accession>
<dbReference type="Proteomes" id="UP000619486">
    <property type="component" value="Unassembled WGS sequence"/>
</dbReference>